<evidence type="ECO:0000313" key="6">
    <source>
        <dbReference type="Proteomes" id="UP000249915"/>
    </source>
</evidence>
<keyword evidence="3" id="KW-0238">DNA-binding</keyword>
<dbReference type="Gene3D" id="1.10.10.10">
    <property type="entry name" value="Winged helix-like DNA-binding domain superfamily/Winged helix DNA-binding domain"/>
    <property type="match status" value="1"/>
</dbReference>
<evidence type="ECO:0000256" key="4">
    <source>
        <dbReference type="ARBA" id="ARBA00023163"/>
    </source>
</evidence>
<evidence type="ECO:0000256" key="3">
    <source>
        <dbReference type="ARBA" id="ARBA00023125"/>
    </source>
</evidence>
<dbReference type="GO" id="GO:0003677">
    <property type="term" value="F:DNA binding"/>
    <property type="evidence" value="ECO:0007669"/>
    <property type="project" value="UniProtKB-KW"/>
</dbReference>
<keyword evidence="4" id="KW-0804">Transcription</keyword>
<dbReference type="EMBL" id="MASW01000001">
    <property type="protein sequence ID" value="PXY32115.1"/>
    <property type="molecule type" value="Genomic_DNA"/>
</dbReference>
<dbReference type="CDD" id="cd07377">
    <property type="entry name" value="WHTH_GntR"/>
    <property type="match status" value="1"/>
</dbReference>
<name>A0A2V4B9M2_9PSEU</name>
<dbReference type="InterPro" id="IPR036390">
    <property type="entry name" value="WH_DNA-bd_sf"/>
</dbReference>
<dbReference type="AlphaFoldDB" id="A0A2V4B9M2"/>
<dbReference type="PANTHER" id="PTHR46577:SF1">
    <property type="entry name" value="HTH-TYPE TRANSCRIPTIONAL REGULATORY PROTEIN GABR"/>
    <property type="match status" value="1"/>
</dbReference>
<evidence type="ECO:0000256" key="1">
    <source>
        <dbReference type="ARBA" id="ARBA00022898"/>
    </source>
</evidence>
<dbReference type="InterPro" id="IPR000524">
    <property type="entry name" value="Tscrpt_reg_HTH_GntR"/>
</dbReference>
<evidence type="ECO:0000313" key="5">
    <source>
        <dbReference type="EMBL" id="PXY32115.1"/>
    </source>
</evidence>
<accession>A0A2V4B9M2</accession>
<sequence>MLGLVMSDEPGLARYEQVAESIRRAIRSGKLKPGEQLPSSRELAKEHDVAMNTAQRAVSTLRDEGWLVVRPTVGAFVTNAIPETSPNLREAVADLQETVTELQRRLADVEAAIGTRTPAE</sequence>
<dbReference type="InterPro" id="IPR051446">
    <property type="entry name" value="HTH_trans_reg/aminotransferase"/>
</dbReference>
<dbReference type="Proteomes" id="UP000249915">
    <property type="component" value="Unassembled WGS sequence"/>
</dbReference>
<keyword evidence="6" id="KW-1185">Reference proteome</keyword>
<dbReference type="PANTHER" id="PTHR46577">
    <property type="entry name" value="HTH-TYPE TRANSCRIPTIONAL REGULATORY PROTEIN GABR"/>
    <property type="match status" value="1"/>
</dbReference>
<comment type="caution">
    <text evidence="5">The sequence shown here is derived from an EMBL/GenBank/DDBJ whole genome shotgun (WGS) entry which is preliminary data.</text>
</comment>
<dbReference type="InterPro" id="IPR036388">
    <property type="entry name" value="WH-like_DNA-bd_sf"/>
</dbReference>
<protein>
    <submittedName>
        <fullName evidence="5">GntR family transcriptional regulator</fullName>
    </submittedName>
</protein>
<gene>
    <name evidence="5" type="ORF">BAY60_07400</name>
</gene>
<dbReference type="Pfam" id="PF00392">
    <property type="entry name" value="GntR"/>
    <property type="match status" value="1"/>
</dbReference>
<dbReference type="OrthoDB" id="3615556at2"/>
<organism evidence="5 6">
    <name type="scientific">Prauserella muralis</name>
    <dbReference type="NCBI Taxonomy" id="588067"/>
    <lineage>
        <taxon>Bacteria</taxon>
        <taxon>Bacillati</taxon>
        <taxon>Actinomycetota</taxon>
        <taxon>Actinomycetes</taxon>
        <taxon>Pseudonocardiales</taxon>
        <taxon>Pseudonocardiaceae</taxon>
        <taxon>Prauserella</taxon>
    </lineage>
</organism>
<keyword evidence="1" id="KW-0663">Pyridoxal phosphate</keyword>
<dbReference type="GO" id="GO:0003700">
    <property type="term" value="F:DNA-binding transcription factor activity"/>
    <property type="evidence" value="ECO:0007669"/>
    <property type="project" value="InterPro"/>
</dbReference>
<keyword evidence="2" id="KW-0805">Transcription regulation</keyword>
<proteinExistence type="predicted"/>
<dbReference type="SUPFAM" id="SSF46785">
    <property type="entry name" value="Winged helix' DNA-binding domain"/>
    <property type="match status" value="1"/>
</dbReference>
<reference evidence="5 6" key="1">
    <citation type="submission" date="2016-07" db="EMBL/GenBank/DDBJ databases">
        <title>Draft genome sequence of Prauserella muralis DSM 45305, isolated from a mould-covered wall in an indoor environment.</title>
        <authorList>
            <person name="Ruckert C."/>
            <person name="Albersmeier A."/>
            <person name="Jiang C.-L."/>
            <person name="Jiang Y."/>
            <person name="Kalinowski J."/>
            <person name="Schneider O."/>
            <person name="Winkler A."/>
            <person name="Zotchev S.B."/>
        </authorList>
    </citation>
    <scope>NUCLEOTIDE SEQUENCE [LARGE SCALE GENOMIC DNA]</scope>
    <source>
        <strain evidence="5 6">DSM 45305</strain>
    </source>
</reference>
<dbReference type="SMART" id="SM00345">
    <property type="entry name" value="HTH_GNTR"/>
    <property type="match status" value="1"/>
</dbReference>
<dbReference type="PROSITE" id="PS50949">
    <property type="entry name" value="HTH_GNTR"/>
    <property type="match status" value="1"/>
</dbReference>
<evidence type="ECO:0000256" key="2">
    <source>
        <dbReference type="ARBA" id="ARBA00023015"/>
    </source>
</evidence>